<feature type="compositionally biased region" description="Low complexity" evidence="1">
    <location>
        <begin position="84"/>
        <end position="93"/>
    </location>
</feature>
<sequence length="305" mass="33824">MKYMTLFQNGSNDRIVDDEKAQRRRKDVWNKIKEGLLKQLQSADGSINKDDDDFVNAKKWINWEAAKKALLTLPEEVYPNCPGSISVSQASKSISKKDDKKEAAVGGPDNRFALTKELDGLFKESTTGEDYQTKLKATKDESDDSSVSSDSSDSSEDDADPLAAQTSEALTKPSDDKPKRPPSPSSSSSSSSSSSDDSSDEESDADNAPIQSETKVQVHAQPDNESESEDDDEDDFFAAGNSSAGDVFAQLQQEQMNKKRQFDEGDTFLLSQQRKADRSKGFATQKQSKKDFHAYQQRQRRQKFG</sequence>
<feature type="compositionally biased region" description="Acidic residues" evidence="1">
    <location>
        <begin position="224"/>
        <end position="236"/>
    </location>
</feature>
<dbReference type="EMBL" id="JATAAI010000021">
    <property type="protein sequence ID" value="KAK1738475.1"/>
    <property type="molecule type" value="Genomic_DNA"/>
</dbReference>
<dbReference type="Proteomes" id="UP001224775">
    <property type="component" value="Unassembled WGS sequence"/>
</dbReference>
<reference evidence="2" key="1">
    <citation type="submission" date="2023-06" db="EMBL/GenBank/DDBJ databases">
        <title>Survivors Of The Sea: Transcriptome response of Skeletonema marinoi to long-term dormancy.</title>
        <authorList>
            <person name="Pinder M.I.M."/>
            <person name="Kourtchenko O."/>
            <person name="Robertson E.K."/>
            <person name="Larsson T."/>
            <person name="Maumus F."/>
            <person name="Osuna-Cruz C.M."/>
            <person name="Vancaester E."/>
            <person name="Stenow R."/>
            <person name="Vandepoele K."/>
            <person name="Ploug H."/>
            <person name="Bruchert V."/>
            <person name="Godhe A."/>
            <person name="Topel M."/>
        </authorList>
    </citation>
    <scope>NUCLEOTIDE SEQUENCE</scope>
    <source>
        <strain evidence="2">R05AC</strain>
    </source>
</reference>
<keyword evidence="3" id="KW-1185">Reference proteome</keyword>
<accession>A0AAD8Y3J9</accession>
<protein>
    <submittedName>
        <fullName evidence="2">Uncharacterized protein</fullName>
    </submittedName>
</protein>
<feature type="region of interest" description="Disordered" evidence="1">
    <location>
        <begin position="256"/>
        <end position="305"/>
    </location>
</feature>
<organism evidence="2 3">
    <name type="scientific">Skeletonema marinoi</name>
    <dbReference type="NCBI Taxonomy" id="267567"/>
    <lineage>
        <taxon>Eukaryota</taxon>
        <taxon>Sar</taxon>
        <taxon>Stramenopiles</taxon>
        <taxon>Ochrophyta</taxon>
        <taxon>Bacillariophyta</taxon>
        <taxon>Coscinodiscophyceae</taxon>
        <taxon>Thalassiosirophycidae</taxon>
        <taxon>Thalassiosirales</taxon>
        <taxon>Skeletonemataceae</taxon>
        <taxon>Skeletonema</taxon>
        <taxon>Skeletonema marinoi-dohrnii complex</taxon>
    </lineage>
</organism>
<evidence type="ECO:0000313" key="3">
    <source>
        <dbReference type="Proteomes" id="UP001224775"/>
    </source>
</evidence>
<feature type="compositionally biased region" description="Basic and acidic residues" evidence="1">
    <location>
        <begin position="131"/>
        <end position="140"/>
    </location>
</feature>
<feature type="compositionally biased region" description="Low complexity" evidence="1">
    <location>
        <begin position="185"/>
        <end position="196"/>
    </location>
</feature>
<dbReference type="AlphaFoldDB" id="A0AAD8Y3J9"/>
<proteinExistence type="predicted"/>
<feature type="region of interest" description="Disordered" evidence="1">
    <location>
        <begin position="83"/>
        <end position="244"/>
    </location>
</feature>
<comment type="caution">
    <text evidence="2">The sequence shown here is derived from an EMBL/GenBank/DDBJ whole genome shotgun (WGS) entry which is preliminary data.</text>
</comment>
<evidence type="ECO:0000313" key="2">
    <source>
        <dbReference type="EMBL" id="KAK1738475.1"/>
    </source>
</evidence>
<evidence type="ECO:0000256" key="1">
    <source>
        <dbReference type="SAM" id="MobiDB-lite"/>
    </source>
</evidence>
<name>A0AAD8Y3J9_9STRA</name>
<gene>
    <name evidence="2" type="ORF">QTG54_011144</name>
</gene>